<name>C3Z281_BRAFL</name>
<evidence type="ECO:0000259" key="3">
    <source>
        <dbReference type="Pfam" id="PF14941"/>
    </source>
</evidence>
<dbReference type="PANTHER" id="PTHR13423:SF2">
    <property type="entry name" value="OUT AT FIRST PROTEIN HOMOLOG"/>
    <property type="match status" value="1"/>
</dbReference>
<dbReference type="PANTHER" id="PTHR13423">
    <property type="entry name" value="OUT AT FIRST"/>
    <property type="match status" value="1"/>
</dbReference>
<evidence type="ECO:0000256" key="2">
    <source>
        <dbReference type="ARBA" id="ARBA00021639"/>
    </source>
</evidence>
<dbReference type="AlphaFoldDB" id="C3Z281"/>
<dbReference type="Pfam" id="PF14941">
    <property type="entry name" value="OAF_N"/>
    <property type="match status" value="1"/>
</dbReference>
<dbReference type="InParanoid" id="C3Z281"/>
<organism>
    <name type="scientific">Branchiostoma floridae</name>
    <name type="common">Florida lancelet</name>
    <name type="synonym">Amphioxus</name>
    <dbReference type="NCBI Taxonomy" id="7739"/>
    <lineage>
        <taxon>Eukaryota</taxon>
        <taxon>Metazoa</taxon>
        <taxon>Chordata</taxon>
        <taxon>Cephalochordata</taxon>
        <taxon>Leptocardii</taxon>
        <taxon>Amphioxiformes</taxon>
        <taxon>Branchiostomatidae</taxon>
        <taxon>Branchiostoma</taxon>
    </lineage>
</organism>
<feature type="domain" description="Out at first protein BRICHOS-like" evidence="3">
    <location>
        <begin position="82"/>
        <end position="138"/>
    </location>
</feature>
<evidence type="ECO:0000256" key="1">
    <source>
        <dbReference type="ARBA" id="ARBA00005786"/>
    </source>
</evidence>
<evidence type="ECO:0000313" key="5">
    <source>
        <dbReference type="EMBL" id="EEN53132.1"/>
    </source>
</evidence>
<reference evidence="5" key="1">
    <citation type="journal article" date="2008" name="Nature">
        <title>The amphioxus genome and the evolution of the chordate karyotype.</title>
        <authorList>
            <consortium name="US DOE Joint Genome Institute (JGI-PGF)"/>
            <person name="Putnam N.H."/>
            <person name="Butts T."/>
            <person name="Ferrier D.E.K."/>
            <person name="Furlong R.F."/>
            <person name="Hellsten U."/>
            <person name="Kawashima T."/>
            <person name="Robinson-Rechavi M."/>
            <person name="Shoguchi E."/>
            <person name="Terry A."/>
            <person name="Yu J.-K."/>
            <person name="Benito-Gutierrez E.L."/>
            <person name="Dubchak I."/>
            <person name="Garcia-Fernandez J."/>
            <person name="Gibson-Brown J.J."/>
            <person name="Grigoriev I.V."/>
            <person name="Horton A.C."/>
            <person name="de Jong P.J."/>
            <person name="Jurka J."/>
            <person name="Kapitonov V.V."/>
            <person name="Kohara Y."/>
            <person name="Kuroki Y."/>
            <person name="Lindquist E."/>
            <person name="Lucas S."/>
            <person name="Osoegawa K."/>
            <person name="Pennacchio L.A."/>
            <person name="Salamov A.A."/>
            <person name="Satou Y."/>
            <person name="Sauka-Spengler T."/>
            <person name="Schmutz J."/>
            <person name="Shin-I T."/>
            <person name="Toyoda A."/>
            <person name="Bronner-Fraser M."/>
            <person name="Fujiyama A."/>
            <person name="Holland L.Z."/>
            <person name="Holland P.W.H."/>
            <person name="Satoh N."/>
            <person name="Rokhsar D.S."/>
        </authorList>
    </citation>
    <scope>NUCLEOTIDE SEQUENCE [LARGE SCALE GENOMIC DNA]</scope>
    <source>
        <strain evidence="5">S238N-H82</strain>
        <tissue evidence="5">Testes</tissue>
    </source>
</reference>
<protein>
    <recommendedName>
        <fullName evidence="2">Out at first protein homolog</fullName>
    </recommendedName>
</protein>
<feature type="domain" description="Out at first C-terminal" evidence="4">
    <location>
        <begin position="164"/>
        <end position="227"/>
    </location>
</feature>
<dbReference type="Pfam" id="PF22873">
    <property type="entry name" value="OAF_C"/>
    <property type="match status" value="1"/>
</dbReference>
<sequence>MEPLGYCKFSYFLQDLSIPGTMVYTYNMYIVYAYIKPLGYKKQQGSMHVELIRHGDISSFDLNKNSWVFALLSLKDFPVITPKNPGTIRNAEDDKGQEHLVMDMGVDLEKSAVISRHIYNICAEAGAATYTRETDLKYLAKGDNKTLTTLLQATRRLTPSRAVRCMDSSDWLKPCTCQLEICIGWYPCGLKYCRGKDGNGKVINYRCGIKTCRKCRQFDYHVKQKQLLEDLYSPTVI</sequence>
<evidence type="ECO:0000259" key="4">
    <source>
        <dbReference type="Pfam" id="PF22873"/>
    </source>
</evidence>
<dbReference type="eggNOG" id="ENOG502QWDA">
    <property type="taxonomic scope" value="Eukaryota"/>
</dbReference>
<dbReference type="InterPro" id="IPR053894">
    <property type="entry name" value="OAF_N"/>
</dbReference>
<accession>C3Z281</accession>
<gene>
    <name evidence="5" type="ORF">BRAFLDRAFT_121307</name>
</gene>
<dbReference type="InterPro" id="IPR053897">
    <property type="entry name" value="Oaf_C"/>
</dbReference>
<dbReference type="FunCoup" id="C3Z281">
    <property type="interactions" value="214"/>
</dbReference>
<dbReference type="InterPro" id="IPR026315">
    <property type="entry name" value="Oaf"/>
</dbReference>
<proteinExistence type="inferred from homology"/>
<comment type="similarity">
    <text evidence="1">Belongs to the OAF family.</text>
</comment>
<dbReference type="EMBL" id="GG666574">
    <property type="protein sequence ID" value="EEN53132.1"/>
    <property type="molecule type" value="Genomic_DNA"/>
</dbReference>